<dbReference type="PANTHER" id="PTHR42862">
    <property type="entry name" value="DELTA-1-PYRROLINE-5-CARBOXYLATE DEHYDROGENASE 1, ISOFORM A-RELATED"/>
    <property type="match status" value="1"/>
</dbReference>
<dbReference type="InterPro" id="IPR029041">
    <property type="entry name" value="FAD-linked_oxidoreductase-like"/>
</dbReference>
<keyword evidence="3 5" id="KW-0520">NAD</keyword>
<dbReference type="SUPFAM" id="SSF53720">
    <property type="entry name" value="ALDH-like"/>
    <property type="match status" value="1"/>
</dbReference>
<dbReference type="InterPro" id="IPR005933">
    <property type="entry name" value="PutA_C"/>
</dbReference>
<proteinExistence type="inferred from homology"/>
<comment type="cofactor">
    <cofactor evidence="5">
        <name>FAD</name>
        <dbReference type="ChEBI" id="CHEBI:57692"/>
    </cofactor>
</comment>
<protein>
    <recommendedName>
        <fullName evidence="5">Bifunctional protein PutA</fullName>
    </recommendedName>
    <domain>
        <recommendedName>
            <fullName evidence="5">Proline dehydrogenase</fullName>
            <ecNumber evidence="5">1.5.5.2</ecNumber>
        </recommendedName>
        <alternativeName>
            <fullName evidence="5">Proline oxidase</fullName>
        </alternativeName>
    </domain>
    <domain>
        <recommendedName>
            <fullName evidence="5">Delta-1-pyrroline-5-carboxylate dehydrogenase</fullName>
            <shortName evidence="5">P5C dehydrogenase</shortName>
            <ecNumber evidence="5">1.2.1.88</ecNumber>
        </recommendedName>
        <alternativeName>
            <fullName evidence="5">L-glutamate gamma-semialdehyde dehydrogenase</fullName>
        </alternativeName>
    </domain>
</protein>
<evidence type="ECO:0000256" key="2">
    <source>
        <dbReference type="ARBA" id="ARBA00023002"/>
    </source>
</evidence>
<comment type="catalytic activity">
    <reaction evidence="4 5">
        <text>L-glutamate 5-semialdehyde + NAD(+) + H2O = L-glutamate + NADH + 2 H(+)</text>
        <dbReference type="Rhea" id="RHEA:30235"/>
        <dbReference type="ChEBI" id="CHEBI:15377"/>
        <dbReference type="ChEBI" id="CHEBI:15378"/>
        <dbReference type="ChEBI" id="CHEBI:29985"/>
        <dbReference type="ChEBI" id="CHEBI:57540"/>
        <dbReference type="ChEBI" id="CHEBI:57945"/>
        <dbReference type="ChEBI" id="CHEBI:58066"/>
        <dbReference type="EC" id="1.2.1.88"/>
    </reaction>
</comment>
<dbReference type="EC" id="1.5.5.2" evidence="5"/>
<organism evidence="10 11">
    <name type="scientific">Gluconobacter wancherniae NBRC 103581</name>
    <dbReference type="NCBI Taxonomy" id="656744"/>
    <lineage>
        <taxon>Bacteria</taxon>
        <taxon>Pseudomonadati</taxon>
        <taxon>Pseudomonadota</taxon>
        <taxon>Alphaproteobacteria</taxon>
        <taxon>Acetobacterales</taxon>
        <taxon>Acetobacteraceae</taxon>
        <taxon>Gluconobacter</taxon>
    </lineage>
</organism>
<feature type="domain" description="Proline utilization A proline dehydrogenase N-terminal" evidence="9">
    <location>
        <begin position="27"/>
        <end position="74"/>
    </location>
</feature>
<dbReference type="InterPro" id="IPR002872">
    <property type="entry name" value="Proline_DH_dom"/>
</dbReference>
<keyword evidence="5" id="KW-0274">FAD</keyword>
<dbReference type="InterPro" id="IPR015590">
    <property type="entry name" value="Aldehyde_DH_dom"/>
</dbReference>
<evidence type="ECO:0000256" key="3">
    <source>
        <dbReference type="ARBA" id="ARBA00023027"/>
    </source>
</evidence>
<dbReference type="GO" id="GO:0004657">
    <property type="term" value="F:proline dehydrogenase activity"/>
    <property type="evidence" value="ECO:0007669"/>
    <property type="project" value="UniProtKB-UniRule"/>
</dbReference>
<dbReference type="Pfam" id="PF18327">
    <property type="entry name" value="PRODH"/>
    <property type="match status" value="1"/>
</dbReference>
<dbReference type="GO" id="GO:0010133">
    <property type="term" value="P:L-proline catabolic process to L-glutamate"/>
    <property type="evidence" value="ECO:0007669"/>
    <property type="project" value="UniProtKB-UniRule"/>
</dbReference>
<gene>
    <name evidence="10" type="primary">putA1</name>
    <name evidence="10" type="ORF">GWA01_16840</name>
</gene>
<feature type="domain" description="Proline dehydrogenase PutA" evidence="8">
    <location>
        <begin position="81"/>
        <end position="187"/>
    </location>
</feature>
<dbReference type="InterPro" id="IPR016163">
    <property type="entry name" value="Ald_DH_C"/>
</dbReference>
<evidence type="ECO:0000259" key="7">
    <source>
        <dbReference type="Pfam" id="PF01619"/>
    </source>
</evidence>
<dbReference type="InterPro" id="IPR050485">
    <property type="entry name" value="Proline_metab_enzyme"/>
</dbReference>
<sequence length="1218" mass="131488">MPHPTTKPLPRSLDVFSEFLLSRPVPSALRDALSAARCRPEAECVAALMADATPDGEQALQVSDLARRLSLQMRERDPGALESLMQAFPLGSAEGQSLLRLAEALLRIPDTATQDALIRDQVGKGDWARNIGRDKSLLVNAAAKGMSLAGRLTASKGFSLRSLTSLTSAPMIRRAMDRTIRIMGSQFVPGENIHAALKASREQAARGFTFSYDMLGESALTATDASAFLERCEQALEALGQHAGVSGTIHERPSLSLKLSGLHPRFSRTKRARIMDELLPVLQRLAIRARHLDIGLMIDAEESERLDIALDVFEALCTLPELEGWNGLGFALQAYNRCAPELLNILIDIGARTHRRIMVRLVKGAYWNREIRRAQVEGLDFPVFTRKCHTDLSYLACARRMLSAPAEIYPQFATHNAQTIAHIHTIAGPFQAGRYEFQCLHGMAETLSREVLSPSGLDVPCRVYVPVGTYETLLGYLLRRFVENGASSSFINQVASQAVSVEALIVDPVRAARAIPASECANPSIRAPSDLFEPGHRNSAGFDITDEQTLRSFETSIDRAGPVYRLEPITPDAPAPTRRPRILYNPAERNDRVAEVVEADGETLTAALLSAEQGLTAWSLQSPEQRTRVLDRTADLMEAASFELLALLIREAGKTLSSAVRELREAVDLLRYDAERLRGRDHRVQVAPLGIVACLSPWNAPLSVFTGQVASALAAGNAVIAKPAEQTPMIAARATQILHDAGVPPEALHMLPGDAALGTALVEDMRVDAVMFTGATAAAKDLSRRLFGRVGRTGLPVQLITQTSAQNAMLVDSSALPEQAIRDIISSAFDSSGQNCAALRILLVQEDCADAFLERLRGAMRELSIGNPARLLTDIGPVISSEAQAEIEDHIDRMRRAGRPIWSLEPGETCRHGHFVAPTLIEIGRVADISNEVFGPVLHIRRYARSELDGVIDAVNATGYGLAFGIQSRLSSTIDRAVARSTAGNIYVNRGLLGAVAGSRPVGGHGLSGTGPKMGGPFALRRMSAQVNPWHVPKGATTASMIPHAARSLVTFLESRDAVSARRIRQDISHGMVGLTMTLPAPSGETETYSLVPGGPVLCAGDSWPAILRAVGMALGTGNVALVLGPDHAVEWMSRLSAGLKDWVQRVDPGALPECSTMLMEADSPLAQQAASTLTAREGRIVPIHTLDSVRPEWLMKERLVSINTAAVAGDLRLMAVS</sequence>
<comment type="pathway">
    <text evidence="5">Amino-acid degradation; L-proline degradation into L-glutamate; L-glutamate from L-proline: step 1/2.</text>
</comment>
<dbReference type="GO" id="GO:0003700">
    <property type="term" value="F:DNA-binding transcription factor activity"/>
    <property type="evidence" value="ECO:0007669"/>
    <property type="project" value="InterPro"/>
</dbReference>
<dbReference type="Gene3D" id="3.20.20.220">
    <property type="match status" value="1"/>
</dbReference>
<dbReference type="Gene3D" id="1.20.5.550">
    <property type="entry name" value="Single Helix bin"/>
    <property type="match status" value="1"/>
</dbReference>
<dbReference type="Gene3D" id="3.40.605.10">
    <property type="entry name" value="Aldehyde Dehydrogenase, Chain A, domain 1"/>
    <property type="match status" value="1"/>
</dbReference>
<keyword evidence="11" id="KW-1185">Reference proteome</keyword>
<keyword evidence="5" id="KW-0238">DNA-binding</keyword>
<accession>A0A511B0E3</accession>
<dbReference type="InterPro" id="IPR024082">
    <property type="entry name" value="PRODH_PutA_dom_II"/>
</dbReference>
<dbReference type="NCBIfam" id="TIGR01238">
    <property type="entry name" value="D1pyr5carbox3"/>
    <property type="match status" value="1"/>
</dbReference>
<comment type="function">
    <text evidence="5">Oxidizes proline to glutamate for use as a carbon and nitrogen source.</text>
</comment>
<dbReference type="AlphaFoldDB" id="A0A511B0E3"/>
<dbReference type="UniPathway" id="UPA00261">
    <property type="reaction ID" value="UER00373"/>
</dbReference>
<dbReference type="InterPro" id="IPR041349">
    <property type="entry name" value="PRODH"/>
</dbReference>
<dbReference type="InterPro" id="IPR016162">
    <property type="entry name" value="Ald_DH_N"/>
</dbReference>
<dbReference type="InterPro" id="IPR016160">
    <property type="entry name" value="Ald_DH_CS_CYS"/>
</dbReference>
<dbReference type="FunFam" id="3.40.309.10:FF:000005">
    <property type="entry name" value="1-pyrroline-5-carboxylate dehydrogenase 1"/>
    <property type="match status" value="1"/>
</dbReference>
<dbReference type="GO" id="GO:0009898">
    <property type="term" value="C:cytoplasmic side of plasma membrane"/>
    <property type="evidence" value="ECO:0007669"/>
    <property type="project" value="TreeGrafter"/>
</dbReference>
<comment type="caution">
    <text evidence="10">The sequence shown here is derived from an EMBL/GenBank/DDBJ whole genome shotgun (WGS) entry which is preliminary data.</text>
</comment>
<keyword evidence="5" id="KW-0678">Repressor</keyword>
<dbReference type="InterPro" id="IPR024090">
    <property type="entry name" value="PRODH_PutA_dom_I"/>
</dbReference>
<dbReference type="InterPro" id="IPR024089">
    <property type="entry name" value="PRODH_PutA_dom_I/II"/>
</dbReference>
<evidence type="ECO:0000259" key="6">
    <source>
        <dbReference type="Pfam" id="PF00171"/>
    </source>
</evidence>
<dbReference type="PROSITE" id="PS00070">
    <property type="entry name" value="ALDEHYDE_DEHYDR_CYS"/>
    <property type="match status" value="1"/>
</dbReference>
<keyword evidence="5" id="KW-0805">Transcription regulation</keyword>
<dbReference type="SUPFAM" id="SSF51730">
    <property type="entry name" value="FAD-linked oxidoreductase"/>
    <property type="match status" value="1"/>
</dbReference>
<dbReference type="InterPro" id="IPR016161">
    <property type="entry name" value="Ald_DH/histidinol_DH"/>
</dbReference>
<dbReference type="Pfam" id="PF00171">
    <property type="entry name" value="Aldedh"/>
    <property type="match status" value="1"/>
</dbReference>
<name>A0A511B0E3_9PROT</name>
<dbReference type="EMBL" id="BJUZ01000002">
    <property type="protein sequence ID" value="GEK93914.1"/>
    <property type="molecule type" value="Genomic_DNA"/>
</dbReference>
<dbReference type="SUPFAM" id="SSF81935">
    <property type="entry name" value="N-terminal domain of bifunctional PutA protein"/>
    <property type="match status" value="1"/>
</dbReference>
<comment type="pathway">
    <text evidence="1 5">Amino-acid degradation; L-proline degradation into L-glutamate; L-glutamate from L-proline: step 2/2.</text>
</comment>
<evidence type="ECO:0000256" key="5">
    <source>
        <dbReference type="PIRNR" id="PIRNR000197"/>
    </source>
</evidence>
<dbReference type="GO" id="GO:0003677">
    <property type="term" value="F:DNA binding"/>
    <property type="evidence" value="ECO:0007669"/>
    <property type="project" value="UniProtKB-KW"/>
</dbReference>
<dbReference type="Proteomes" id="UP000321230">
    <property type="component" value="Unassembled WGS sequence"/>
</dbReference>
<evidence type="ECO:0000259" key="8">
    <source>
        <dbReference type="Pfam" id="PF14850"/>
    </source>
</evidence>
<evidence type="ECO:0000256" key="4">
    <source>
        <dbReference type="ARBA" id="ARBA00048142"/>
    </source>
</evidence>
<evidence type="ECO:0000256" key="1">
    <source>
        <dbReference type="ARBA" id="ARBA00004786"/>
    </source>
</evidence>
<dbReference type="Pfam" id="PF14850">
    <property type="entry name" value="Pro_dh-DNA_bdg"/>
    <property type="match status" value="1"/>
</dbReference>
<comment type="similarity">
    <text evidence="5">In the C-terminal section; belongs to the aldehyde dehydrogenase family.</text>
</comment>
<dbReference type="EC" id="1.2.1.88" evidence="5"/>
<feature type="domain" description="Aldehyde dehydrogenase" evidence="6">
    <location>
        <begin position="583"/>
        <end position="1024"/>
    </location>
</feature>
<evidence type="ECO:0000259" key="9">
    <source>
        <dbReference type="Pfam" id="PF18327"/>
    </source>
</evidence>
<dbReference type="Pfam" id="PF01619">
    <property type="entry name" value="Pro_dh"/>
    <property type="match status" value="1"/>
</dbReference>
<dbReference type="NCBIfam" id="NF008869">
    <property type="entry name" value="PRK11904.1"/>
    <property type="match status" value="1"/>
</dbReference>
<dbReference type="PANTHER" id="PTHR42862:SF1">
    <property type="entry name" value="DELTA-1-PYRROLINE-5-CARBOXYLATE DEHYDROGENASE 2, ISOFORM A-RELATED"/>
    <property type="match status" value="1"/>
</dbReference>
<comment type="catalytic activity">
    <reaction evidence="5">
        <text>L-proline + a quinone = (S)-1-pyrroline-5-carboxylate + a quinol + H(+)</text>
        <dbReference type="Rhea" id="RHEA:23784"/>
        <dbReference type="ChEBI" id="CHEBI:15378"/>
        <dbReference type="ChEBI" id="CHEBI:17388"/>
        <dbReference type="ChEBI" id="CHEBI:24646"/>
        <dbReference type="ChEBI" id="CHEBI:60039"/>
        <dbReference type="ChEBI" id="CHEBI:132124"/>
        <dbReference type="EC" id="1.5.5.2"/>
    </reaction>
</comment>
<evidence type="ECO:0000313" key="11">
    <source>
        <dbReference type="Proteomes" id="UP000321230"/>
    </source>
</evidence>
<evidence type="ECO:0000313" key="10">
    <source>
        <dbReference type="EMBL" id="GEK93914.1"/>
    </source>
</evidence>
<dbReference type="GO" id="GO:0003842">
    <property type="term" value="F:L-glutamate gamma-semialdehyde dehydrogenase activity"/>
    <property type="evidence" value="ECO:0007669"/>
    <property type="project" value="UniProtKB-UniRule"/>
</dbReference>
<keyword evidence="5" id="KW-0804">Transcription</keyword>
<dbReference type="InterPro" id="IPR025703">
    <property type="entry name" value="Bifunct_PutA"/>
</dbReference>
<keyword evidence="2 5" id="KW-0560">Oxidoreductase</keyword>
<dbReference type="PIRSF" id="PIRSF000197">
    <property type="entry name" value="Bifunct_PutA"/>
    <property type="match status" value="1"/>
</dbReference>
<keyword evidence="5" id="KW-0285">Flavoprotein</keyword>
<feature type="domain" description="Proline dehydrogenase" evidence="7">
    <location>
        <begin position="196"/>
        <end position="493"/>
    </location>
</feature>
<keyword evidence="5" id="KW-0642">Proline metabolism</keyword>
<dbReference type="Gene3D" id="3.40.309.10">
    <property type="entry name" value="Aldehyde Dehydrogenase, Chain A, domain 2"/>
    <property type="match status" value="1"/>
</dbReference>
<dbReference type="RefSeq" id="WP_146796300.1">
    <property type="nucleotide sequence ID" value="NZ_BARC01000008.1"/>
</dbReference>
<comment type="similarity">
    <text evidence="5">In the N-terminal section; belongs to the proline dehydrogenase family.</text>
</comment>
<reference evidence="10 11" key="1">
    <citation type="submission" date="2019-07" db="EMBL/GenBank/DDBJ databases">
        <title>Whole genome shotgun sequence of Gluconobacter wancherniae NBRC 103581.</title>
        <authorList>
            <person name="Hosoyama A."/>
            <person name="Uohara A."/>
            <person name="Ohji S."/>
            <person name="Ichikawa N."/>
        </authorList>
    </citation>
    <scope>NUCLEOTIDE SEQUENCE [LARGE SCALE GENOMIC DNA]</scope>
    <source>
        <strain evidence="10 11">NBRC 103581</strain>
    </source>
</reference>
<dbReference type="OrthoDB" id="9812625at2"/>
<dbReference type="Gene3D" id="1.20.5.460">
    <property type="entry name" value="Single helix bin"/>
    <property type="match status" value="1"/>
</dbReference>